<evidence type="ECO:0000256" key="1">
    <source>
        <dbReference type="ARBA" id="ARBA00022729"/>
    </source>
</evidence>
<dbReference type="Gene3D" id="3.30.160.150">
    <property type="entry name" value="Lipoprotein like domain"/>
    <property type="match status" value="1"/>
</dbReference>
<accession>A0ABX9XMJ0</accession>
<comment type="subunit">
    <text evidence="6">Component of the lipopolysaccharide transport and assembly complex. Interacts with LptD.</text>
</comment>
<keyword evidence="8" id="KW-1185">Reference proteome</keyword>
<keyword evidence="4 6" id="KW-0998">Cell outer membrane</keyword>
<evidence type="ECO:0000313" key="7">
    <source>
        <dbReference type="EMBL" id="ROZ88267.1"/>
    </source>
</evidence>
<reference evidence="7 8" key="1">
    <citation type="submission" date="2018-11" db="EMBL/GenBank/DDBJ databases">
        <authorList>
            <person name="Jang G.I."/>
            <person name="Hwang C.Y."/>
        </authorList>
    </citation>
    <scope>NUCLEOTIDE SEQUENCE [LARGE SCALE GENOMIC DNA]</scope>
    <source>
        <strain evidence="7 8">SSM26</strain>
    </source>
</reference>
<evidence type="ECO:0000256" key="4">
    <source>
        <dbReference type="ARBA" id="ARBA00023237"/>
    </source>
</evidence>
<dbReference type="PANTHER" id="PTHR38098:SF1">
    <property type="entry name" value="LPS-ASSEMBLY LIPOPROTEIN LPTE"/>
    <property type="match status" value="1"/>
</dbReference>
<evidence type="ECO:0000256" key="2">
    <source>
        <dbReference type="ARBA" id="ARBA00023136"/>
    </source>
</evidence>
<comment type="subcellular location">
    <subcellularLocation>
        <location evidence="6">Cell outer membrane</location>
        <topology evidence="6">Lipid-anchor</topology>
    </subcellularLocation>
</comment>
<comment type="similarity">
    <text evidence="6">Belongs to the LptE lipoprotein family.</text>
</comment>
<dbReference type="InterPro" id="IPR007485">
    <property type="entry name" value="LPS_assembly_LptE"/>
</dbReference>
<organism evidence="7 8">
    <name type="scientific">Pseudomonas neustonica</name>
    <dbReference type="NCBI Taxonomy" id="2487346"/>
    <lineage>
        <taxon>Bacteria</taxon>
        <taxon>Pseudomonadati</taxon>
        <taxon>Pseudomonadota</taxon>
        <taxon>Gammaproteobacteria</taxon>
        <taxon>Pseudomonadales</taxon>
        <taxon>Pseudomonadaceae</taxon>
        <taxon>Pseudomonas</taxon>
    </lineage>
</organism>
<protein>
    <recommendedName>
        <fullName evidence="6">LPS-assembly lipoprotein LptE</fullName>
    </recommendedName>
</protein>
<keyword evidence="3 6" id="KW-0564">Palmitate</keyword>
<gene>
    <name evidence="6" type="primary">lptE</name>
    <name evidence="7" type="ORF">EF096_00805</name>
</gene>
<evidence type="ECO:0000256" key="6">
    <source>
        <dbReference type="HAMAP-Rule" id="MF_01186"/>
    </source>
</evidence>
<sequence>MQRRAKMSLNTPRLLLSSALLGAALLVSGCGFQLRGTGVDNVELSELDVSASNRYGQTYQQVLDALEIDGVQVTSTAPYKLQLLDESVGRRALSYTSRATPAEYELTSDLTFVISDRQGRALIGPETLDTRRTYVNDKDNIIGTSEEESLLRREMRGDLTRQLLFRLSSLTESELSAREQTLDQQQAR</sequence>
<proteinExistence type="inferred from homology"/>
<keyword evidence="1 6" id="KW-0732">Signal</keyword>
<dbReference type="Proteomes" id="UP000275199">
    <property type="component" value="Unassembled WGS sequence"/>
</dbReference>
<evidence type="ECO:0000256" key="3">
    <source>
        <dbReference type="ARBA" id="ARBA00023139"/>
    </source>
</evidence>
<name>A0ABX9XMJ0_9PSED</name>
<keyword evidence="5 6" id="KW-0449">Lipoprotein</keyword>
<keyword evidence="2 6" id="KW-0472">Membrane</keyword>
<dbReference type="PANTHER" id="PTHR38098">
    <property type="entry name" value="LPS-ASSEMBLY LIPOPROTEIN LPTE"/>
    <property type="match status" value="1"/>
</dbReference>
<dbReference type="EMBL" id="RKKU01000001">
    <property type="protein sequence ID" value="ROZ88267.1"/>
    <property type="molecule type" value="Genomic_DNA"/>
</dbReference>
<comment type="caution">
    <text evidence="7">The sequence shown here is derived from an EMBL/GenBank/DDBJ whole genome shotgun (WGS) entry which is preliminary data.</text>
</comment>
<evidence type="ECO:0000256" key="5">
    <source>
        <dbReference type="ARBA" id="ARBA00023288"/>
    </source>
</evidence>
<dbReference type="HAMAP" id="MF_01186">
    <property type="entry name" value="LPS_assembly_LptE"/>
    <property type="match status" value="1"/>
</dbReference>
<dbReference type="PROSITE" id="PS51257">
    <property type="entry name" value="PROKAR_LIPOPROTEIN"/>
    <property type="match status" value="1"/>
</dbReference>
<comment type="function">
    <text evidence="6">Together with LptD, is involved in the assembly of lipopolysaccharide (LPS) at the surface of the outer membrane. Required for the proper assembly of LptD. Binds LPS and may serve as the LPS recognition site at the outer membrane.</text>
</comment>
<evidence type="ECO:0000313" key="8">
    <source>
        <dbReference type="Proteomes" id="UP000275199"/>
    </source>
</evidence>
<dbReference type="Pfam" id="PF04390">
    <property type="entry name" value="LptE"/>
    <property type="match status" value="1"/>
</dbReference>